<name>A0A1D2MCW4_ORCCI</name>
<organism evidence="1 2">
    <name type="scientific">Orchesella cincta</name>
    <name type="common">Springtail</name>
    <name type="synonym">Podura cincta</name>
    <dbReference type="NCBI Taxonomy" id="48709"/>
    <lineage>
        <taxon>Eukaryota</taxon>
        <taxon>Metazoa</taxon>
        <taxon>Ecdysozoa</taxon>
        <taxon>Arthropoda</taxon>
        <taxon>Hexapoda</taxon>
        <taxon>Collembola</taxon>
        <taxon>Entomobryomorpha</taxon>
        <taxon>Entomobryoidea</taxon>
        <taxon>Orchesellidae</taxon>
        <taxon>Orchesellinae</taxon>
        <taxon>Orchesella</taxon>
    </lineage>
</organism>
<accession>A0A1D2MCW4</accession>
<gene>
    <name evidence="1" type="ORF">Ocin01_15892</name>
</gene>
<dbReference type="AlphaFoldDB" id="A0A1D2MCW4"/>
<evidence type="ECO:0000313" key="1">
    <source>
        <dbReference type="EMBL" id="ODM90789.1"/>
    </source>
</evidence>
<keyword evidence="2" id="KW-1185">Reference proteome</keyword>
<sequence>DNVPSVILPVIISPDGKDSETGPLFLLHGKINSPPGFVSWVCINLWDNSKPRKKYQVTFSLLNEQATSQSNEIVDNDDAEEEGNDPIILRWTLNAYRSKLSKDMLETSPINIPVPLLLNNVFSAETGVYIRVDISEVMYPPRNLNQINLNKD</sequence>
<comment type="caution">
    <text evidence="1">The sequence shown here is derived from an EMBL/GenBank/DDBJ whole genome shotgun (WGS) entry which is preliminary data.</text>
</comment>
<evidence type="ECO:0000313" key="2">
    <source>
        <dbReference type="Proteomes" id="UP000094527"/>
    </source>
</evidence>
<dbReference type="EMBL" id="LJIJ01001794">
    <property type="protein sequence ID" value="ODM90789.1"/>
    <property type="molecule type" value="Genomic_DNA"/>
</dbReference>
<dbReference type="Proteomes" id="UP000094527">
    <property type="component" value="Unassembled WGS sequence"/>
</dbReference>
<proteinExistence type="predicted"/>
<feature type="non-terminal residue" evidence="1">
    <location>
        <position position="1"/>
    </location>
</feature>
<reference evidence="1 2" key="1">
    <citation type="journal article" date="2016" name="Genome Biol. Evol.">
        <title>Gene Family Evolution Reflects Adaptation to Soil Environmental Stressors in the Genome of the Collembolan Orchesella cincta.</title>
        <authorList>
            <person name="Faddeeva-Vakhrusheva A."/>
            <person name="Derks M.F."/>
            <person name="Anvar S.Y."/>
            <person name="Agamennone V."/>
            <person name="Suring W."/>
            <person name="Smit S."/>
            <person name="van Straalen N.M."/>
            <person name="Roelofs D."/>
        </authorList>
    </citation>
    <scope>NUCLEOTIDE SEQUENCE [LARGE SCALE GENOMIC DNA]</scope>
    <source>
        <tissue evidence="1">Mixed pool</tissue>
    </source>
</reference>
<protein>
    <submittedName>
        <fullName evidence="1">Uncharacterized protein</fullName>
    </submittedName>
</protein>